<accession>A0A2H0N5U3</accession>
<reference evidence="1 2" key="1">
    <citation type="submission" date="2017-09" db="EMBL/GenBank/DDBJ databases">
        <title>Depth-based differentiation of microbial function through sediment-hosted aquifers and enrichment of novel symbionts in the deep terrestrial subsurface.</title>
        <authorList>
            <person name="Probst A.J."/>
            <person name="Ladd B."/>
            <person name="Jarett J.K."/>
            <person name="Geller-Mcgrath D.E."/>
            <person name="Sieber C.M."/>
            <person name="Emerson J.B."/>
            <person name="Anantharaman K."/>
            <person name="Thomas B.C."/>
            <person name="Malmstrom R."/>
            <person name="Stieglmeier M."/>
            <person name="Klingl A."/>
            <person name="Woyke T."/>
            <person name="Ryan C.M."/>
            <person name="Banfield J.F."/>
        </authorList>
    </citation>
    <scope>NUCLEOTIDE SEQUENCE [LARGE SCALE GENOMIC DNA]</scope>
    <source>
        <strain evidence="1">CG11_big_fil_rev_8_21_14_0_20_39_34</strain>
    </source>
</reference>
<evidence type="ECO:0000313" key="1">
    <source>
        <dbReference type="EMBL" id="PIR04257.1"/>
    </source>
</evidence>
<dbReference type="InterPro" id="IPR028974">
    <property type="entry name" value="TSP_type-3_rpt"/>
</dbReference>
<organism evidence="1 2">
    <name type="scientific">Candidatus Magasanikbacteria bacterium CG11_big_fil_rev_8_21_14_0_20_39_34</name>
    <dbReference type="NCBI Taxonomy" id="1974653"/>
    <lineage>
        <taxon>Bacteria</taxon>
        <taxon>Candidatus Magasanikiibacteriota</taxon>
    </lineage>
</organism>
<protein>
    <submittedName>
        <fullName evidence="1">Uncharacterized protein</fullName>
    </submittedName>
</protein>
<proteinExistence type="predicted"/>
<sequence length="594" mass="66819">MKFLLYLIIIMAKFQVSRRAFLWSTTILFLLLILSPGKAFSEYLRSKYLSIDGGATYTTSKHVVLSISRPTGAVQMRIGNDLDDLLHATWRSYTSRVNWTLPFSYEEKTVYVQFRDKENVNSLIYSDSIILREETEAEKNKTYIRINGSQASTKYRQVTLYITKPKGMKDMRIANSLNGLERVGWRPYKSSLKWNLGFDEGIEKTVYVQFRDELLQEGKVYSDIIKFEPVSLVDMKMNINSGTGDTSSRSVLLQLSNTDGVEGIKVSNSNSKSVLDAIDFVPVQKEIPWILSDGKGRKTVYVYYLDSQGREGNVVDTINYIPKEGGLKGGTLLKSPGSGIYYLGFDDKIHPFSQMSIYHSWYADFSSVNFVSDIKLSQYPVGDPVCVRPGTFLIQFSGDTNVYAVEPGCVLRQIRSAVEARLVYGDLWNERILRLPNELKAFYVMESQSIQNNDENIVDRDHDGVELSVEQEYGSLDSNADSDGDTLSDYEEIFVWLSNPISKDTDFDGVDDAKEILQGRSPVGSQSITTLPDEAFEFPKGALVDKVNSSVAKGAQKYFIIHPAYTLPQSVKKTASSKDSSFPTRRVGGTIIPL</sequence>
<comment type="caution">
    <text evidence="1">The sequence shown here is derived from an EMBL/GenBank/DDBJ whole genome shotgun (WGS) entry which is preliminary data.</text>
</comment>
<dbReference type="Gene3D" id="4.10.1080.10">
    <property type="entry name" value="TSP type-3 repeat"/>
    <property type="match status" value="1"/>
</dbReference>
<dbReference type="GO" id="GO:0005509">
    <property type="term" value="F:calcium ion binding"/>
    <property type="evidence" value="ECO:0007669"/>
    <property type="project" value="InterPro"/>
</dbReference>
<dbReference type="Proteomes" id="UP000229600">
    <property type="component" value="Unassembled WGS sequence"/>
</dbReference>
<evidence type="ECO:0000313" key="2">
    <source>
        <dbReference type="Proteomes" id="UP000229600"/>
    </source>
</evidence>
<dbReference type="AlphaFoldDB" id="A0A2H0N5U3"/>
<dbReference type="EMBL" id="PCWN01000007">
    <property type="protein sequence ID" value="PIR04257.1"/>
    <property type="molecule type" value="Genomic_DNA"/>
</dbReference>
<name>A0A2H0N5U3_9BACT</name>
<gene>
    <name evidence="1" type="ORF">COV59_03685</name>
</gene>